<proteinExistence type="predicted"/>
<accession>A0A5E4PUR8</accession>
<name>A0A5E4PUR8_9NEOP</name>
<evidence type="ECO:0000313" key="1">
    <source>
        <dbReference type="EMBL" id="VVC89761.1"/>
    </source>
</evidence>
<organism evidence="1 2">
    <name type="scientific">Leptidea sinapis</name>
    <dbReference type="NCBI Taxonomy" id="189913"/>
    <lineage>
        <taxon>Eukaryota</taxon>
        <taxon>Metazoa</taxon>
        <taxon>Ecdysozoa</taxon>
        <taxon>Arthropoda</taxon>
        <taxon>Hexapoda</taxon>
        <taxon>Insecta</taxon>
        <taxon>Pterygota</taxon>
        <taxon>Neoptera</taxon>
        <taxon>Endopterygota</taxon>
        <taxon>Lepidoptera</taxon>
        <taxon>Glossata</taxon>
        <taxon>Ditrysia</taxon>
        <taxon>Papilionoidea</taxon>
        <taxon>Pieridae</taxon>
        <taxon>Dismorphiinae</taxon>
        <taxon>Leptidea</taxon>
    </lineage>
</organism>
<gene>
    <name evidence="1" type="ORF">LSINAPIS_LOCUS2813</name>
</gene>
<dbReference type="Proteomes" id="UP000324832">
    <property type="component" value="Unassembled WGS sequence"/>
</dbReference>
<dbReference type="AlphaFoldDB" id="A0A5E4PUR8"/>
<dbReference type="EMBL" id="FZQP02000626">
    <property type="protein sequence ID" value="VVC89761.1"/>
    <property type="molecule type" value="Genomic_DNA"/>
</dbReference>
<reference evidence="1 2" key="1">
    <citation type="submission" date="2017-07" db="EMBL/GenBank/DDBJ databases">
        <authorList>
            <person name="Talla V."/>
            <person name="Backstrom N."/>
        </authorList>
    </citation>
    <scope>NUCLEOTIDE SEQUENCE [LARGE SCALE GENOMIC DNA]</scope>
</reference>
<evidence type="ECO:0000313" key="2">
    <source>
        <dbReference type="Proteomes" id="UP000324832"/>
    </source>
</evidence>
<sequence length="192" mass="22775">MSTLDEKLKPLLEENKYMKTKIEKLEGEIEHLKLGYKKKNVVVFGLKEEENSTYELIKKLKSTFHRDLTQGINTEDKYDHLVKLIKTETFKTNKDKKTVLWDSFEDYPQIKSYSDISNDIKILTKMYNFMPFTDVFIAAMFVYSSLRPMVDEKEKKLIQATYIKKITTSSRDCFREDLSINIQVFFDMCSLR</sequence>
<keyword evidence="2" id="KW-1185">Reference proteome</keyword>
<protein>
    <submittedName>
        <fullName evidence="1">Uncharacterized protein</fullName>
    </submittedName>
</protein>